<organism evidence="3 4">
    <name type="scientific">Pieris macdunnoughi</name>
    <dbReference type="NCBI Taxonomy" id="345717"/>
    <lineage>
        <taxon>Eukaryota</taxon>
        <taxon>Metazoa</taxon>
        <taxon>Ecdysozoa</taxon>
        <taxon>Arthropoda</taxon>
        <taxon>Hexapoda</taxon>
        <taxon>Insecta</taxon>
        <taxon>Pterygota</taxon>
        <taxon>Neoptera</taxon>
        <taxon>Endopterygota</taxon>
        <taxon>Lepidoptera</taxon>
        <taxon>Glossata</taxon>
        <taxon>Ditrysia</taxon>
        <taxon>Papilionoidea</taxon>
        <taxon>Pieridae</taxon>
        <taxon>Pierinae</taxon>
        <taxon>Pieris</taxon>
    </lineage>
</organism>
<dbReference type="PANTHER" id="PTHR13206:SF0">
    <property type="entry name" value="E3 UBIQUITIN-PROTEIN LIGASE FANCL"/>
    <property type="match status" value="1"/>
</dbReference>
<dbReference type="InterPro" id="IPR013083">
    <property type="entry name" value="Znf_RING/FYVE/PHD"/>
</dbReference>
<evidence type="ECO:0008006" key="5">
    <source>
        <dbReference type="Google" id="ProtNLM"/>
    </source>
</evidence>
<dbReference type="GO" id="GO:0043240">
    <property type="term" value="C:Fanconi anaemia nuclear complex"/>
    <property type="evidence" value="ECO:0007669"/>
    <property type="project" value="InterPro"/>
</dbReference>
<dbReference type="InterPro" id="IPR044037">
    <property type="entry name" value="FANCL_d3"/>
</dbReference>
<dbReference type="GO" id="GO:0006513">
    <property type="term" value="P:protein monoubiquitination"/>
    <property type="evidence" value="ECO:0007669"/>
    <property type="project" value="TreeGrafter"/>
</dbReference>
<dbReference type="OrthoDB" id="10263265at2759"/>
<dbReference type="Pfam" id="PF11793">
    <property type="entry name" value="FANCL_C"/>
    <property type="match status" value="1"/>
</dbReference>
<dbReference type="AlphaFoldDB" id="A0A821VKU9"/>
<sequence length="313" mass="35539">MNKAQCLRNVLQSKEFNTLPIFLKGLASFINGDEDNKFKSISSYLVDSQFLSELKAPLPGVDFAFGDSLRDVKCTLRDEESRLHELYITYEGVKKLKITSGDIPYAPFLEQCFSNVEELVGAFFRHVKSLQSYFYELENIDNNCVILDPIKPTFKDNFRNIRIDDKTWLYVEVTLDGYPSNMHLIGQSEVWQGKLQDGILNWDHDKNIVENITSIFDLNDHSISFKSLSETMKPCDAQEKDDIICGICFCSELPDNLTVPQPLCQNSNCDVHFHKSCLFQWLVACEGGRPPSFGIINGSCPTCLQPISCSNNN</sequence>
<dbReference type="InterPro" id="IPR026850">
    <property type="entry name" value="FANCL_C"/>
</dbReference>
<protein>
    <recommendedName>
        <fullName evidence="5">RING-type domain-containing protein</fullName>
    </recommendedName>
</protein>
<evidence type="ECO:0000313" key="4">
    <source>
        <dbReference type="Proteomes" id="UP000663880"/>
    </source>
</evidence>
<gene>
    <name evidence="3" type="ORF">PMACD_LOCUS11921</name>
</gene>
<dbReference type="PANTHER" id="PTHR13206">
    <property type="entry name" value="UBIQUITIN LIGASE PROTEIN PHF9 FANCONI ANEMIA GROUP L PROTEIN"/>
    <property type="match status" value="1"/>
</dbReference>
<evidence type="ECO:0000259" key="2">
    <source>
        <dbReference type="Pfam" id="PF18891"/>
    </source>
</evidence>
<dbReference type="Proteomes" id="UP000663880">
    <property type="component" value="Unassembled WGS sequence"/>
</dbReference>
<evidence type="ECO:0000259" key="1">
    <source>
        <dbReference type="Pfam" id="PF11793"/>
    </source>
</evidence>
<feature type="domain" description="FANCL C-terminal" evidence="1">
    <location>
        <begin position="242"/>
        <end position="310"/>
    </location>
</feature>
<dbReference type="InterPro" id="IPR043003">
    <property type="entry name" value="FANCL_d3_sf"/>
</dbReference>
<dbReference type="Pfam" id="PF18891">
    <property type="entry name" value="FANCL_d3"/>
    <property type="match status" value="1"/>
</dbReference>
<feature type="domain" description="FANCL UBC-like" evidence="2">
    <location>
        <begin position="134"/>
        <end position="219"/>
    </location>
</feature>
<dbReference type="Gene3D" id="3.30.40.10">
    <property type="entry name" value="Zinc/RING finger domain, C3HC4 (zinc finger)"/>
    <property type="match status" value="1"/>
</dbReference>
<reference evidence="3" key="1">
    <citation type="submission" date="2021-02" db="EMBL/GenBank/DDBJ databases">
        <authorList>
            <person name="Steward A R."/>
        </authorList>
    </citation>
    <scope>NUCLEOTIDE SEQUENCE</scope>
</reference>
<comment type="caution">
    <text evidence="3">The sequence shown here is derived from an EMBL/GenBank/DDBJ whole genome shotgun (WGS) entry which is preliminary data.</text>
</comment>
<dbReference type="EMBL" id="CAJOBZ010000043">
    <property type="protein sequence ID" value="CAF4908522.1"/>
    <property type="molecule type" value="Genomic_DNA"/>
</dbReference>
<name>A0A821VKU9_9NEOP</name>
<evidence type="ECO:0000313" key="3">
    <source>
        <dbReference type="EMBL" id="CAF4908522.1"/>
    </source>
</evidence>
<dbReference type="GO" id="GO:0036297">
    <property type="term" value="P:interstrand cross-link repair"/>
    <property type="evidence" value="ECO:0007669"/>
    <property type="project" value="InterPro"/>
</dbReference>
<keyword evidence="4" id="KW-1185">Reference proteome</keyword>
<accession>A0A821VKU9</accession>
<dbReference type="InterPro" id="IPR026848">
    <property type="entry name" value="Fancl"/>
</dbReference>
<proteinExistence type="predicted"/>
<dbReference type="GO" id="GO:0061630">
    <property type="term" value="F:ubiquitin protein ligase activity"/>
    <property type="evidence" value="ECO:0007669"/>
    <property type="project" value="TreeGrafter"/>
</dbReference>
<dbReference type="SMART" id="SM01197">
    <property type="entry name" value="FANCL_C"/>
    <property type="match status" value="1"/>
</dbReference>
<dbReference type="Gene3D" id="3.10.110.20">
    <property type="entry name" value="RWD domain-like"/>
    <property type="match status" value="1"/>
</dbReference>